<dbReference type="OrthoDB" id="9775180at2"/>
<sequence length="216" mass="23769">MKIIVVGLGRMGTGLSLNLAKKGHHVIVIDKDSEALDSLGNNFNGEKVEGFGFDKDILNKAKIERVDAVVACTDSDEVNAVIARMAKNIYRVPKVIARLYDPKKADIYRRLGIQTISTTTWGIERATEIITFNHLDSVYEMGNGMVNLVRIEIPSLLVGHTVNEITVLGEIHIVSINRGGKTFIPLFGSIFEAEDILYISVIVSATDKLKSMLDLV</sequence>
<evidence type="ECO:0000256" key="2">
    <source>
        <dbReference type="ARBA" id="ARBA00022538"/>
    </source>
</evidence>
<evidence type="ECO:0000256" key="4">
    <source>
        <dbReference type="ARBA" id="ARBA00023027"/>
    </source>
</evidence>
<dbReference type="AlphaFoldDB" id="A0A1I0QAR7"/>
<dbReference type="EMBL" id="FOJI01000007">
    <property type="protein sequence ID" value="SEW23672.1"/>
    <property type="molecule type" value="Genomic_DNA"/>
</dbReference>
<dbReference type="Proteomes" id="UP000199701">
    <property type="component" value="Unassembled WGS sequence"/>
</dbReference>
<dbReference type="Gene3D" id="3.30.70.1450">
    <property type="entry name" value="Regulator of K+ conductance, C-terminal domain"/>
    <property type="match status" value="1"/>
</dbReference>
<dbReference type="PROSITE" id="PS51202">
    <property type="entry name" value="RCK_C"/>
    <property type="match status" value="1"/>
</dbReference>
<reference evidence="7 8" key="1">
    <citation type="submission" date="2016-10" db="EMBL/GenBank/DDBJ databases">
        <authorList>
            <person name="de Groot N.N."/>
        </authorList>
    </citation>
    <scope>NUCLEOTIDE SEQUENCE [LARGE SCALE GENOMIC DNA]</scope>
    <source>
        <strain evidence="7 8">DSM 9179</strain>
    </source>
</reference>
<protein>
    <recommendedName>
        <fullName evidence="1">Trk system potassium uptake protein TrkA</fullName>
    </recommendedName>
</protein>
<evidence type="ECO:0000313" key="7">
    <source>
        <dbReference type="EMBL" id="SEW23672.1"/>
    </source>
</evidence>
<gene>
    <name evidence="7" type="ORF">SAMN05421659_107114</name>
</gene>
<dbReference type="PANTHER" id="PTHR43833:SF8">
    <property type="entry name" value="TRK SYSTEM POTASSIUM UPTAKE PROTEIN TRKA"/>
    <property type="match status" value="1"/>
</dbReference>
<evidence type="ECO:0000256" key="1">
    <source>
        <dbReference type="ARBA" id="ARBA00017378"/>
    </source>
</evidence>
<keyword evidence="2" id="KW-0633">Potassium transport</keyword>
<dbReference type="SUPFAM" id="SSF116726">
    <property type="entry name" value="TrkA C-terminal domain-like"/>
    <property type="match status" value="1"/>
</dbReference>
<proteinExistence type="predicted"/>
<dbReference type="InterPro" id="IPR050721">
    <property type="entry name" value="Trk_Ktr_HKT_K-transport"/>
</dbReference>
<accession>A0A1I0QAR7</accession>
<dbReference type="Gene3D" id="3.40.50.720">
    <property type="entry name" value="NAD(P)-binding Rossmann-like Domain"/>
    <property type="match status" value="1"/>
</dbReference>
<keyword evidence="2" id="KW-0406">Ion transport</keyword>
<dbReference type="PROSITE" id="PS51201">
    <property type="entry name" value="RCK_N"/>
    <property type="match status" value="1"/>
</dbReference>
<dbReference type="STRING" id="99656.SAMN05421659_107114"/>
<dbReference type="GO" id="GO:0015079">
    <property type="term" value="F:potassium ion transmembrane transporter activity"/>
    <property type="evidence" value="ECO:0007669"/>
    <property type="project" value="InterPro"/>
</dbReference>
<dbReference type="SUPFAM" id="SSF51735">
    <property type="entry name" value="NAD(P)-binding Rossmann-fold domains"/>
    <property type="match status" value="1"/>
</dbReference>
<dbReference type="Pfam" id="PF02080">
    <property type="entry name" value="TrkA_C"/>
    <property type="match status" value="1"/>
</dbReference>
<dbReference type="RefSeq" id="WP_092453707.1">
    <property type="nucleotide sequence ID" value="NZ_FOJI01000007.1"/>
</dbReference>
<dbReference type="InterPro" id="IPR036291">
    <property type="entry name" value="NAD(P)-bd_dom_sf"/>
</dbReference>
<dbReference type="GO" id="GO:0005886">
    <property type="term" value="C:plasma membrane"/>
    <property type="evidence" value="ECO:0007669"/>
    <property type="project" value="InterPro"/>
</dbReference>
<dbReference type="InterPro" id="IPR036721">
    <property type="entry name" value="RCK_C_sf"/>
</dbReference>
<feature type="domain" description="RCK C-terminal" evidence="6">
    <location>
        <begin position="136"/>
        <end position="215"/>
    </location>
</feature>
<keyword evidence="2" id="KW-0813">Transport</keyword>
<keyword evidence="8" id="KW-1185">Reference proteome</keyword>
<keyword evidence="4" id="KW-0520">NAD</keyword>
<keyword evidence="3" id="KW-0630">Potassium</keyword>
<organism evidence="7 8">
    <name type="scientific">[Clostridium] fimetarium</name>
    <dbReference type="NCBI Taxonomy" id="99656"/>
    <lineage>
        <taxon>Bacteria</taxon>
        <taxon>Bacillati</taxon>
        <taxon>Bacillota</taxon>
        <taxon>Clostridia</taxon>
        <taxon>Lachnospirales</taxon>
        <taxon>Lachnospiraceae</taxon>
    </lineage>
</organism>
<dbReference type="InterPro" id="IPR003148">
    <property type="entry name" value="RCK_N"/>
</dbReference>
<name>A0A1I0QAR7_9FIRM</name>
<dbReference type="InterPro" id="IPR006037">
    <property type="entry name" value="RCK_C"/>
</dbReference>
<evidence type="ECO:0000259" key="6">
    <source>
        <dbReference type="PROSITE" id="PS51202"/>
    </source>
</evidence>
<evidence type="ECO:0000259" key="5">
    <source>
        <dbReference type="PROSITE" id="PS51201"/>
    </source>
</evidence>
<dbReference type="PRINTS" id="PR00335">
    <property type="entry name" value="KUPTAKETRKA"/>
</dbReference>
<dbReference type="PANTHER" id="PTHR43833">
    <property type="entry name" value="POTASSIUM CHANNEL PROTEIN 2-RELATED-RELATED"/>
    <property type="match status" value="1"/>
</dbReference>
<feature type="domain" description="RCK N-terminal" evidence="5">
    <location>
        <begin position="1"/>
        <end position="118"/>
    </location>
</feature>
<evidence type="ECO:0000256" key="3">
    <source>
        <dbReference type="ARBA" id="ARBA00022958"/>
    </source>
</evidence>
<dbReference type="Pfam" id="PF02254">
    <property type="entry name" value="TrkA_N"/>
    <property type="match status" value="1"/>
</dbReference>
<dbReference type="InterPro" id="IPR006036">
    <property type="entry name" value="K_uptake_TrkA"/>
</dbReference>
<evidence type="ECO:0000313" key="8">
    <source>
        <dbReference type="Proteomes" id="UP000199701"/>
    </source>
</evidence>